<gene>
    <name evidence="1" type="ORF">GCM10010123_28400</name>
</gene>
<reference evidence="1" key="1">
    <citation type="journal article" date="2014" name="Int. J. Syst. Evol. Microbiol.">
        <title>Complete genome sequence of Corynebacterium casei LMG S-19264T (=DSM 44701T), isolated from a smear-ripened cheese.</title>
        <authorList>
            <consortium name="US DOE Joint Genome Institute (JGI-PGF)"/>
            <person name="Walter F."/>
            <person name="Albersmeier A."/>
            <person name="Kalinowski J."/>
            <person name="Ruckert C."/>
        </authorList>
    </citation>
    <scope>NUCLEOTIDE SEQUENCE</scope>
    <source>
        <strain evidence="1">JCM 3090</strain>
    </source>
</reference>
<name>A0A8J3FDM0_9ACTN</name>
<proteinExistence type="predicted"/>
<organism evidence="1 2">
    <name type="scientific">Pilimelia anulata</name>
    <dbReference type="NCBI Taxonomy" id="53371"/>
    <lineage>
        <taxon>Bacteria</taxon>
        <taxon>Bacillati</taxon>
        <taxon>Actinomycetota</taxon>
        <taxon>Actinomycetes</taxon>
        <taxon>Micromonosporales</taxon>
        <taxon>Micromonosporaceae</taxon>
        <taxon>Pilimelia</taxon>
    </lineage>
</organism>
<dbReference type="AlphaFoldDB" id="A0A8J3FDM0"/>
<dbReference type="Proteomes" id="UP000649739">
    <property type="component" value="Unassembled WGS sequence"/>
</dbReference>
<protein>
    <submittedName>
        <fullName evidence="1">Uncharacterized protein</fullName>
    </submittedName>
</protein>
<comment type="caution">
    <text evidence="1">The sequence shown here is derived from an EMBL/GenBank/DDBJ whole genome shotgun (WGS) entry which is preliminary data.</text>
</comment>
<dbReference type="EMBL" id="BMQB01000005">
    <property type="protein sequence ID" value="GGJ96712.1"/>
    <property type="molecule type" value="Genomic_DNA"/>
</dbReference>
<reference evidence="1" key="2">
    <citation type="submission" date="2020-09" db="EMBL/GenBank/DDBJ databases">
        <authorList>
            <person name="Sun Q."/>
            <person name="Ohkuma M."/>
        </authorList>
    </citation>
    <scope>NUCLEOTIDE SEQUENCE</scope>
    <source>
        <strain evidence="1">JCM 3090</strain>
    </source>
</reference>
<accession>A0A8J3FDM0</accession>
<dbReference type="RefSeq" id="WP_189170591.1">
    <property type="nucleotide sequence ID" value="NZ_BMQB01000005.1"/>
</dbReference>
<evidence type="ECO:0000313" key="2">
    <source>
        <dbReference type="Proteomes" id="UP000649739"/>
    </source>
</evidence>
<evidence type="ECO:0000313" key="1">
    <source>
        <dbReference type="EMBL" id="GGJ96712.1"/>
    </source>
</evidence>
<keyword evidence="2" id="KW-1185">Reference proteome</keyword>
<sequence length="129" mass="13323">MTLFVCGRCGARLTANVAEMPLPTAQTEAGPLVPAGRYATAPPPPGDPAQRGIVVLNPADVVHLEPHPESARSAGCCGPAGGDGWNRRCRCGADVAVLAADCWQAAEVRLNPGLTRRARGPAPRGPVLR</sequence>